<keyword evidence="2" id="KW-1185">Reference proteome</keyword>
<accession>A0ACC0K8N6</accession>
<reference evidence="1 2" key="1">
    <citation type="journal article" date="2022" name="Genome Biol. Evol.">
        <title>The Spruce Budworm Genome: Reconstructing the Evolutionary History of Antifreeze Proteins.</title>
        <authorList>
            <person name="Beliveau C."/>
            <person name="Gagne P."/>
            <person name="Picq S."/>
            <person name="Vernygora O."/>
            <person name="Keeling C.I."/>
            <person name="Pinkney K."/>
            <person name="Doucet D."/>
            <person name="Wen F."/>
            <person name="Johnston J.S."/>
            <person name="Maaroufi H."/>
            <person name="Boyle B."/>
            <person name="Laroche J."/>
            <person name="Dewar K."/>
            <person name="Juretic N."/>
            <person name="Blackburn G."/>
            <person name="Nisole A."/>
            <person name="Brunet B."/>
            <person name="Brandao M."/>
            <person name="Lumley L."/>
            <person name="Duan J."/>
            <person name="Quan G."/>
            <person name="Lucarotti C.J."/>
            <person name="Roe A.D."/>
            <person name="Sperling F.A.H."/>
            <person name="Levesque R.C."/>
            <person name="Cusson M."/>
        </authorList>
    </citation>
    <scope>NUCLEOTIDE SEQUENCE [LARGE SCALE GENOMIC DNA]</scope>
    <source>
        <strain evidence="1">Glfc:IPQL:Cfum</strain>
    </source>
</reference>
<dbReference type="EMBL" id="CM046124">
    <property type="protein sequence ID" value="KAI8432778.1"/>
    <property type="molecule type" value="Genomic_DNA"/>
</dbReference>
<gene>
    <name evidence="1" type="ORF">MSG28_013737</name>
</gene>
<evidence type="ECO:0000313" key="2">
    <source>
        <dbReference type="Proteomes" id="UP001064048"/>
    </source>
</evidence>
<proteinExistence type="predicted"/>
<evidence type="ECO:0000313" key="1">
    <source>
        <dbReference type="EMBL" id="KAI8432778.1"/>
    </source>
</evidence>
<organism evidence="1 2">
    <name type="scientific">Choristoneura fumiferana</name>
    <name type="common">Spruce budworm moth</name>
    <name type="synonym">Archips fumiferana</name>
    <dbReference type="NCBI Taxonomy" id="7141"/>
    <lineage>
        <taxon>Eukaryota</taxon>
        <taxon>Metazoa</taxon>
        <taxon>Ecdysozoa</taxon>
        <taxon>Arthropoda</taxon>
        <taxon>Hexapoda</taxon>
        <taxon>Insecta</taxon>
        <taxon>Pterygota</taxon>
        <taxon>Neoptera</taxon>
        <taxon>Endopterygota</taxon>
        <taxon>Lepidoptera</taxon>
        <taxon>Glossata</taxon>
        <taxon>Ditrysia</taxon>
        <taxon>Tortricoidea</taxon>
        <taxon>Tortricidae</taxon>
        <taxon>Tortricinae</taxon>
        <taxon>Choristoneura</taxon>
    </lineage>
</organism>
<dbReference type="Proteomes" id="UP001064048">
    <property type="component" value="Chromosome 24"/>
</dbReference>
<comment type="caution">
    <text evidence="1">The sequence shown here is derived from an EMBL/GenBank/DDBJ whole genome shotgun (WGS) entry which is preliminary data.</text>
</comment>
<sequence length="161" mass="18734">MLTINEIEDDGHVVAADLKDDMDIERERRALSVRANMIARRFSGCSREVRITLFRAFCTSLYTCSLWVRYSQRAYRALRVQYNNAFRVMVGLPRFCSASGMFAEARVDCFQATMRWRAASLMRRVRDSPNTILKMISDKPDRPICYTGRDYIPLPAQYSDH</sequence>
<name>A0ACC0K8N6_CHOFU</name>
<protein>
    <submittedName>
        <fullName evidence="1">Uncharacterized protein</fullName>
    </submittedName>
</protein>